<protein>
    <submittedName>
        <fullName evidence="2">DUF6438 domain-containing protein</fullName>
    </submittedName>
</protein>
<dbReference type="RefSeq" id="WP_248266903.1">
    <property type="nucleotide sequence ID" value="NZ_CP096034.1"/>
</dbReference>
<reference evidence="2 3" key="1">
    <citation type="submission" date="2022-04" db="EMBL/GenBank/DDBJ databases">
        <title>Mechanism of arsenic methylation and mitigation arsenic toxicity by Bacillus sp. LH14 from an Arsenic-Contaminated Paddy Soil.</title>
        <authorList>
            <person name="Wang D."/>
        </authorList>
    </citation>
    <scope>NUCLEOTIDE SEQUENCE [LARGE SCALE GENOMIC DNA]</scope>
    <source>
        <strain evidence="2 3">LH14</strain>
    </source>
</reference>
<dbReference type="Proteomes" id="UP000830639">
    <property type="component" value="Chromosome"/>
</dbReference>
<evidence type="ECO:0000313" key="2">
    <source>
        <dbReference type="EMBL" id="UPM53656.1"/>
    </source>
</evidence>
<dbReference type="EMBL" id="CP096034">
    <property type="protein sequence ID" value="UPM53656.1"/>
    <property type="molecule type" value="Genomic_DNA"/>
</dbReference>
<evidence type="ECO:0000313" key="3">
    <source>
        <dbReference type="Proteomes" id="UP000830639"/>
    </source>
</evidence>
<sequence>MFTTIFLSRTMCYGTCPVYDVEVKNDGTVKWNGQMYVARLGEEEFMITKNKIKKLEMLLEEFDYQSFSYPEPDVFATDHPTCITRVEFSDGYVKEVDHYLGDMESNNTEHKHSLHNLEMFERKLEKIIGLRKYIHLPPLYLYLLKSESYECVVCASNQEEALNCAKSNYHENQWEIKKIGKDTSTGDMMVYPYIVINKKNDV</sequence>
<dbReference type="Pfam" id="PF20033">
    <property type="entry name" value="DUF6438"/>
    <property type="match status" value="1"/>
</dbReference>
<keyword evidence="3" id="KW-1185">Reference proteome</keyword>
<proteinExistence type="predicted"/>
<organism evidence="2 3">
    <name type="scientific">Gottfriedia acidiceleris</name>
    <dbReference type="NCBI Taxonomy" id="371036"/>
    <lineage>
        <taxon>Bacteria</taxon>
        <taxon>Bacillati</taxon>
        <taxon>Bacillota</taxon>
        <taxon>Bacilli</taxon>
        <taxon>Bacillales</taxon>
        <taxon>Bacillaceae</taxon>
        <taxon>Gottfriedia</taxon>
    </lineage>
</organism>
<evidence type="ECO:0000259" key="1">
    <source>
        <dbReference type="Pfam" id="PF20033"/>
    </source>
</evidence>
<gene>
    <name evidence="2" type="ORF">MY490_18015</name>
</gene>
<name>A0ABY4JIJ2_9BACI</name>
<feature type="domain" description="DUF6438" evidence="1">
    <location>
        <begin position="4"/>
        <end position="110"/>
    </location>
</feature>
<accession>A0ABY4JIJ2</accession>
<dbReference type="InterPro" id="IPR045497">
    <property type="entry name" value="DUF6438"/>
</dbReference>